<dbReference type="EMBL" id="SSOB01000008">
    <property type="protein sequence ID" value="THF81724.1"/>
    <property type="molecule type" value="Genomic_DNA"/>
</dbReference>
<dbReference type="InterPro" id="IPR009091">
    <property type="entry name" value="RCC1/BLIP-II"/>
</dbReference>
<dbReference type="PROSITE" id="PS50012">
    <property type="entry name" value="RCC1_3"/>
    <property type="match status" value="14"/>
</dbReference>
<dbReference type="SUPFAM" id="SSF50985">
    <property type="entry name" value="RCC1/BLIP-II"/>
    <property type="match status" value="3"/>
</dbReference>
<dbReference type="PROSITE" id="PS00626">
    <property type="entry name" value="RCC1_2"/>
    <property type="match status" value="5"/>
</dbReference>
<dbReference type="InterPro" id="IPR000408">
    <property type="entry name" value="Reg_chr_condens"/>
</dbReference>
<evidence type="ECO:0000259" key="3">
    <source>
        <dbReference type="PROSITE" id="PS51272"/>
    </source>
</evidence>
<dbReference type="Pfam" id="PF00395">
    <property type="entry name" value="SLH"/>
    <property type="match status" value="3"/>
</dbReference>
<dbReference type="PANTHER" id="PTHR22870:SF408">
    <property type="entry name" value="OS09G0560450 PROTEIN"/>
    <property type="match status" value="1"/>
</dbReference>
<dbReference type="Proteomes" id="UP000310636">
    <property type="component" value="Unassembled WGS sequence"/>
</dbReference>
<dbReference type="PRINTS" id="PR00633">
    <property type="entry name" value="RCCNDNSATION"/>
</dbReference>
<keyword evidence="5" id="KW-1185">Reference proteome</keyword>
<protein>
    <recommendedName>
        <fullName evidence="3">SLH domain-containing protein</fullName>
    </recommendedName>
</protein>
<keyword evidence="1" id="KW-0677">Repeat</keyword>
<proteinExistence type="predicted"/>
<sequence length="1704" mass="174444">MHWAKIMWRIYVVLAVVAGTVNLLPPGQAHALASDGIYATAIAAGNNHNLVLRSDGTVLAWGDNSKGQLGDGTTISRTSPVQVSGLDGVAVTAIAAGTSHSLALDSEGRVWAWGDNTYGQMGDGSTTIRTTPAVVPNLGDVTAISSGYNHGLALKSDGTLWAWGYNNRGQIGDNSTTNRLTPVQVTGLSGVTIASISAGGTFNLMLDSAGNVWGWGYNGVKQLASNTLTTAPVPIQLGVSGAKAIAAGANHSLAVMNDGTVKTWGYNGSGQLGDGGYTNQYVPVSVGIADVAAVSGWTSHSLALKSDGTVWAWGSNLYGQLGDGTVSSSYTPVQVSGLGEVTAIAAGETHSLALRKDGTVAVWGDESKGQLGLGTPLMQLAPVQASIEDAVSVAGGGWHSLAISSDGSLWAWGDNSYGIVNDGTTTSNPIPHRTSITDAIEASSSGYHVLAVRSDGTLWSWGANVSGQLGDGTTTNRESPAQVAGLSGIREAEAGSNYSVALKDDGTVWAWGINGYNQLGDGTQTTRLSPVQVSGLTDVEAISSGYAHSVALKSDGTVWAWGFNQYGQLGNGTAGGNGSVPVQVPGLADVEAISAGEYFNLALRNDGTVWAWGWNNSGQIGVGSADATVNSPTQVTALAGIRIVAIAGGTAHSLAVAEDGSVWAWGSNSKGQLGDGTTTNRSTPVQVEGLSGVTEAAAGSIHSLALRSDGTVWTWGSTLYGQLGEGSISFRATPVLLSDFPSNDADLTDLQIDGTSVDGFSSDDAGPYAVNVPNATTSVSVTYETSNEEATVALTGGSDLAVGDNAVTATVTAPNGSTKSYEIIVHRISISAELTDLQIDGTTVAGFASGNVGPYAANVPSTTTAVGVTYTLSDSAASAIVTGGTDLMLGANDVTVEVTAEDGTMKMTYEITVYRQSGDGSLTDLQVNGTTVEGFDSDDVGPYEVTIAGATSVNVTYTKLDASASVVVVGDTGLTVGANTVTVTVTAEDGTVKVYEITVHVQSGDATLADLRVNGTTLSGFASGNTGPYGVTVPNATTAVAIAYTAADSEASVEVTGGDDLQVGANTVTVTVTAADGITTKVYTIMVTREDEAETPTPSAELADLQVNGATLSGFSSGNTGPYTITVPNATTAVAIAYTAADSEASVEVAGGDDLRVGANTVTITVTAADGIMTKVYTIIVTREDEAETPTPSAELADLQVNGTTVSGFASGNTGPYGVTVPNATTAVAIAYTAADSEASVEVTGGDDLQVGANTVTITVTATDGITTKVYTIIVTRENATTPSGPSSPSGPSVPSTGTDEPEEQTAVLLNGESAQAEVTEITNDKGQKVMRVVVDGAQLSKVLSSASDDGVVLDVHNEAPVVEVVLPMSALLSDAVDAQRAVVRIKAAGASYSLPIRVLAGLPKDALLTLTISKLSEADLKLFGQSATRQGAQVLSEPIAFSLSVNGQELTDFNGTYVDRTILLDGAVDADRATAVWMDANGQLHFIPATFERDGNEVTATIHSPHNSIYAIIQSSKIFADTNGHWARKDIESLASKLIVNGISNESFAPNATITRAEFAALLVRALGLQAEATDNPFDDVQANDWFAADVQAALQAGLIRGFADGTFRPNERITREQMAVMIAGAIKASGNRPETIRSEAWNDLFADAEEISAWAKEGVEAAARAGIIGGREDGTFAPASQATRAEAVAMLRRMLQAIGFIN</sequence>
<dbReference type="InterPro" id="IPR058923">
    <property type="entry name" value="RCC1-like_dom"/>
</dbReference>
<evidence type="ECO:0000256" key="1">
    <source>
        <dbReference type="ARBA" id="ARBA00022737"/>
    </source>
</evidence>
<gene>
    <name evidence="4" type="ORF">E6C55_08335</name>
</gene>
<dbReference type="Pfam" id="PF25390">
    <property type="entry name" value="WD40_RLD"/>
    <property type="match status" value="2"/>
</dbReference>
<feature type="domain" description="SLH" evidence="3">
    <location>
        <begin position="1575"/>
        <end position="1638"/>
    </location>
</feature>
<comment type="caution">
    <text evidence="4">The sequence shown here is derived from an EMBL/GenBank/DDBJ whole genome shotgun (WGS) entry which is preliminary data.</text>
</comment>
<dbReference type="InterPro" id="IPR025883">
    <property type="entry name" value="Cadherin-like_domain"/>
</dbReference>
<dbReference type="OrthoDB" id="27389at2"/>
<feature type="compositionally biased region" description="Low complexity" evidence="2">
    <location>
        <begin position="1281"/>
        <end position="1299"/>
    </location>
</feature>
<name>A0A4S4C223_9BACL</name>
<dbReference type="PANTHER" id="PTHR22870">
    <property type="entry name" value="REGULATOR OF CHROMOSOME CONDENSATION"/>
    <property type="match status" value="1"/>
</dbReference>
<evidence type="ECO:0000313" key="4">
    <source>
        <dbReference type="EMBL" id="THF81724.1"/>
    </source>
</evidence>
<feature type="domain" description="SLH" evidence="3">
    <location>
        <begin position="1515"/>
        <end position="1574"/>
    </location>
</feature>
<accession>A0A4S4C223</accession>
<evidence type="ECO:0000256" key="2">
    <source>
        <dbReference type="SAM" id="MobiDB-lite"/>
    </source>
</evidence>
<dbReference type="InterPro" id="IPR001119">
    <property type="entry name" value="SLH_dom"/>
</dbReference>
<feature type="domain" description="SLH" evidence="3">
    <location>
        <begin position="1644"/>
        <end position="1704"/>
    </location>
</feature>
<dbReference type="Pfam" id="PF12733">
    <property type="entry name" value="Cadherin-like"/>
    <property type="match status" value="5"/>
</dbReference>
<reference evidence="4 5" key="1">
    <citation type="submission" date="2019-04" db="EMBL/GenBank/DDBJ databases">
        <title>Cohnella sp. nov. isolated from preserved vegetables.</title>
        <authorList>
            <person name="Lin S.-Y."/>
            <person name="Hung M.-H."/>
            <person name="Young C.-C."/>
        </authorList>
    </citation>
    <scope>NUCLEOTIDE SEQUENCE [LARGE SCALE GENOMIC DNA]</scope>
    <source>
        <strain evidence="4 5">CC-MHH1044</strain>
    </source>
</reference>
<organism evidence="4 5">
    <name type="scientific">Cohnella fermenti</name>
    <dbReference type="NCBI Taxonomy" id="2565925"/>
    <lineage>
        <taxon>Bacteria</taxon>
        <taxon>Bacillati</taxon>
        <taxon>Bacillota</taxon>
        <taxon>Bacilli</taxon>
        <taxon>Bacillales</taxon>
        <taxon>Paenibacillaceae</taxon>
        <taxon>Cohnella</taxon>
    </lineage>
</organism>
<dbReference type="InterPro" id="IPR051210">
    <property type="entry name" value="Ub_ligase/GEF_domain"/>
</dbReference>
<dbReference type="RefSeq" id="WP_136369320.1">
    <property type="nucleotide sequence ID" value="NZ_SSOB01000008.1"/>
</dbReference>
<dbReference type="Pfam" id="PF00415">
    <property type="entry name" value="RCC1"/>
    <property type="match status" value="4"/>
</dbReference>
<evidence type="ECO:0000313" key="5">
    <source>
        <dbReference type="Proteomes" id="UP000310636"/>
    </source>
</evidence>
<dbReference type="PROSITE" id="PS51272">
    <property type="entry name" value="SLH"/>
    <property type="match status" value="3"/>
</dbReference>
<feature type="region of interest" description="Disordered" evidence="2">
    <location>
        <begin position="1279"/>
        <end position="1304"/>
    </location>
</feature>
<dbReference type="Gene3D" id="2.130.10.30">
    <property type="entry name" value="Regulator of chromosome condensation 1/beta-lactamase-inhibitor protein II"/>
    <property type="match status" value="4"/>
</dbReference>